<proteinExistence type="predicted"/>
<protein>
    <submittedName>
        <fullName evidence="2">Proteasome subunit alpha type-1</fullName>
    </submittedName>
</protein>
<dbReference type="Proteomes" id="UP001174909">
    <property type="component" value="Unassembled WGS sequence"/>
</dbReference>
<keyword evidence="1 2" id="KW-0647">Proteasome</keyword>
<organism evidence="2 3">
    <name type="scientific">Geodia barretti</name>
    <name type="common">Barrett's horny sponge</name>
    <dbReference type="NCBI Taxonomy" id="519541"/>
    <lineage>
        <taxon>Eukaryota</taxon>
        <taxon>Metazoa</taxon>
        <taxon>Porifera</taxon>
        <taxon>Demospongiae</taxon>
        <taxon>Heteroscleromorpha</taxon>
        <taxon>Tetractinellida</taxon>
        <taxon>Astrophorina</taxon>
        <taxon>Geodiidae</taxon>
        <taxon>Geodia</taxon>
    </lineage>
</organism>
<dbReference type="Gene3D" id="3.60.20.10">
    <property type="entry name" value="Glutamine Phosphoribosylpyrophosphate, subunit 1, domain 1"/>
    <property type="match status" value="1"/>
</dbReference>
<dbReference type="InterPro" id="IPR050115">
    <property type="entry name" value="Proteasome_alpha"/>
</dbReference>
<gene>
    <name evidence="2" type="ORF">GBAR_LOCUS18162</name>
</gene>
<dbReference type="GO" id="GO:0005839">
    <property type="term" value="C:proteasome core complex"/>
    <property type="evidence" value="ECO:0007669"/>
    <property type="project" value="InterPro"/>
</dbReference>
<dbReference type="GO" id="GO:0051603">
    <property type="term" value="P:proteolysis involved in protein catabolic process"/>
    <property type="evidence" value="ECO:0007669"/>
    <property type="project" value="InterPro"/>
</dbReference>
<dbReference type="InterPro" id="IPR029055">
    <property type="entry name" value="Ntn_hydrolases_N"/>
</dbReference>
<dbReference type="InterPro" id="IPR001353">
    <property type="entry name" value="Proteasome_sua/b"/>
</dbReference>
<name>A0AA35SMY6_GEOBA</name>
<dbReference type="Pfam" id="PF00227">
    <property type="entry name" value="Proteasome"/>
    <property type="match status" value="1"/>
</dbReference>
<sequence>MSSELQFCTQVYGRRPYGVGMLVAGYDDVGPHLYQTCPSSNYYDCRAMAIGSRSQSARTYLENKLGDFQECTFTMYTA</sequence>
<evidence type="ECO:0000256" key="1">
    <source>
        <dbReference type="ARBA" id="ARBA00022942"/>
    </source>
</evidence>
<dbReference type="SUPFAM" id="SSF56235">
    <property type="entry name" value="N-terminal nucleophile aminohydrolases (Ntn hydrolases)"/>
    <property type="match status" value="1"/>
</dbReference>
<reference evidence="2" key="1">
    <citation type="submission" date="2023-03" db="EMBL/GenBank/DDBJ databases">
        <authorList>
            <person name="Steffen K."/>
            <person name="Cardenas P."/>
        </authorList>
    </citation>
    <scope>NUCLEOTIDE SEQUENCE</scope>
</reference>
<evidence type="ECO:0000313" key="3">
    <source>
        <dbReference type="Proteomes" id="UP001174909"/>
    </source>
</evidence>
<evidence type="ECO:0000313" key="2">
    <source>
        <dbReference type="EMBL" id="CAI8032073.1"/>
    </source>
</evidence>
<comment type="caution">
    <text evidence="2">The sequence shown here is derived from an EMBL/GenBank/DDBJ whole genome shotgun (WGS) entry which is preliminary data.</text>
</comment>
<keyword evidence="3" id="KW-1185">Reference proteome</keyword>
<accession>A0AA35SMY6</accession>
<dbReference type="EMBL" id="CASHTH010002584">
    <property type="protein sequence ID" value="CAI8032073.1"/>
    <property type="molecule type" value="Genomic_DNA"/>
</dbReference>
<dbReference type="PANTHER" id="PTHR11599">
    <property type="entry name" value="PROTEASOME SUBUNIT ALPHA/BETA"/>
    <property type="match status" value="1"/>
</dbReference>
<dbReference type="AlphaFoldDB" id="A0AA35SMY6"/>